<reference evidence="2" key="1">
    <citation type="journal article" date="2019" name="Int. J. Syst. Evol. Microbiol.">
        <title>The Global Catalogue of Microorganisms (GCM) 10K type strain sequencing project: providing services to taxonomists for standard genome sequencing and annotation.</title>
        <authorList>
            <consortium name="The Broad Institute Genomics Platform"/>
            <consortium name="The Broad Institute Genome Sequencing Center for Infectious Disease"/>
            <person name="Wu L."/>
            <person name="Ma J."/>
        </authorList>
    </citation>
    <scope>NUCLEOTIDE SEQUENCE [LARGE SCALE GENOMIC DNA]</scope>
    <source>
        <strain evidence="2">KACC 11299</strain>
    </source>
</reference>
<sequence>MWNELELLAEIDAYYDNISEEQFQKDLIAAGCVEFVEDITNILTNITYSENIGTIKMSASNTLKVGKQYKDIATIFYSDRIVNKTQFNHPYTGDLNNLSIGA</sequence>
<keyword evidence="2" id="KW-1185">Reference proteome</keyword>
<dbReference type="Proteomes" id="UP001596071">
    <property type="component" value="Unassembled WGS sequence"/>
</dbReference>
<protein>
    <recommendedName>
        <fullName evidence="3">Phage gp6-like head-tail connector protein</fullName>
    </recommendedName>
</protein>
<organism evidence="1 2">
    <name type="scientific">Sporosarcina koreensis</name>
    <dbReference type="NCBI Taxonomy" id="334735"/>
    <lineage>
        <taxon>Bacteria</taxon>
        <taxon>Bacillati</taxon>
        <taxon>Bacillota</taxon>
        <taxon>Bacilli</taxon>
        <taxon>Bacillales</taxon>
        <taxon>Caryophanaceae</taxon>
        <taxon>Sporosarcina</taxon>
    </lineage>
</organism>
<dbReference type="RefSeq" id="WP_381446972.1">
    <property type="nucleotide sequence ID" value="NZ_JBHSNP010000029.1"/>
</dbReference>
<gene>
    <name evidence="1" type="ORF">ACFPTP_16280</name>
</gene>
<dbReference type="EMBL" id="JBHSNP010000029">
    <property type="protein sequence ID" value="MFC5604794.1"/>
    <property type="molecule type" value="Genomic_DNA"/>
</dbReference>
<evidence type="ECO:0000313" key="1">
    <source>
        <dbReference type="EMBL" id="MFC5604794.1"/>
    </source>
</evidence>
<proteinExistence type="predicted"/>
<evidence type="ECO:0000313" key="2">
    <source>
        <dbReference type="Proteomes" id="UP001596071"/>
    </source>
</evidence>
<name>A0ABW0U3J6_9BACL</name>
<comment type="caution">
    <text evidence="1">The sequence shown here is derived from an EMBL/GenBank/DDBJ whole genome shotgun (WGS) entry which is preliminary data.</text>
</comment>
<evidence type="ECO:0008006" key="3">
    <source>
        <dbReference type="Google" id="ProtNLM"/>
    </source>
</evidence>
<accession>A0ABW0U3J6</accession>